<protein>
    <submittedName>
        <fullName evidence="3">Uncharacterized protein</fullName>
    </submittedName>
</protein>
<feature type="transmembrane region" description="Helical" evidence="2">
    <location>
        <begin position="97"/>
        <end position="121"/>
    </location>
</feature>
<reference evidence="3 4" key="1">
    <citation type="journal article" date="2017" name="Mol. Biol. Evol.">
        <title>The 4-celled Tetrabaena socialis nuclear genome reveals the essential components for genetic control of cell number at the origin of multicellularity in the volvocine lineage.</title>
        <authorList>
            <person name="Featherston J."/>
            <person name="Arakaki Y."/>
            <person name="Hanschen E.R."/>
            <person name="Ferris P.J."/>
            <person name="Michod R.E."/>
            <person name="Olson B.J.S.C."/>
            <person name="Nozaki H."/>
            <person name="Durand P.M."/>
        </authorList>
    </citation>
    <scope>NUCLEOTIDE SEQUENCE [LARGE SCALE GENOMIC DNA]</scope>
    <source>
        <strain evidence="3 4">NIES-571</strain>
    </source>
</reference>
<evidence type="ECO:0000313" key="3">
    <source>
        <dbReference type="EMBL" id="PNH09618.1"/>
    </source>
</evidence>
<organism evidence="3 4">
    <name type="scientific">Tetrabaena socialis</name>
    <dbReference type="NCBI Taxonomy" id="47790"/>
    <lineage>
        <taxon>Eukaryota</taxon>
        <taxon>Viridiplantae</taxon>
        <taxon>Chlorophyta</taxon>
        <taxon>core chlorophytes</taxon>
        <taxon>Chlorophyceae</taxon>
        <taxon>CS clade</taxon>
        <taxon>Chlamydomonadales</taxon>
        <taxon>Tetrabaenaceae</taxon>
        <taxon>Tetrabaena</taxon>
    </lineage>
</organism>
<keyword evidence="2" id="KW-0472">Membrane</keyword>
<evidence type="ECO:0000256" key="2">
    <source>
        <dbReference type="SAM" id="Phobius"/>
    </source>
</evidence>
<name>A0A2J8AAS1_9CHLO</name>
<keyword evidence="2" id="KW-1133">Transmembrane helix</keyword>
<feature type="region of interest" description="Disordered" evidence="1">
    <location>
        <begin position="1"/>
        <end position="85"/>
    </location>
</feature>
<evidence type="ECO:0000313" key="4">
    <source>
        <dbReference type="Proteomes" id="UP000236333"/>
    </source>
</evidence>
<keyword evidence="4" id="KW-1185">Reference proteome</keyword>
<feature type="region of interest" description="Disordered" evidence="1">
    <location>
        <begin position="213"/>
        <end position="268"/>
    </location>
</feature>
<dbReference type="AlphaFoldDB" id="A0A2J8AAS1"/>
<dbReference type="Proteomes" id="UP000236333">
    <property type="component" value="Unassembled WGS sequence"/>
</dbReference>
<feature type="transmembrane region" description="Helical" evidence="2">
    <location>
        <begin position="133"/>
        <end position="162"/>
    </location>
</feature>
<keyword evidence="2" id="KW-0812">Transmembrane</keyword>
<feature type="compositionally biased region" description="Polar residues" evidence="1">
    <location>
        <begin position="7"/>
        <end position="18"/>
    </location>
</feature>
<gene>
    <name evidence="3" type="ORF">TSOC_003745</name>
</gene>
<proteinExistence type="predicted"/>
<sequence length="268" mass="27844">MQHPRCSFSSPAARQSVRTVPRASASDWQQQPGYYPSPDWSTAPGVYADPRTAPPGHRRQPRSGTPADDVPSTSFDREDGAQEADPLSDVARAAVDAVVGCLAFLVGSLSDAALSLLPAHAKRRAVENSVKGALALLGLALLQSVLSFVLTVGTLVLVVYAAHQVFGVQLPFLPTRGAGGGGGMGQPGPGPGSAGQYDPRLFGYGSTYGGAQPEQGGGYYGNAPYRGQPPYPPRPGAGARSSAGPIGGRRQGPTIDVWFEEQQERAGH</sequence>
<dbReference type="EMBL" id="PGGS01000084">
    <property type="protein sequence ID" value="PNH09618.1"/>
    <property type="molecule type" value="Genomic_DNA"/>
</dbReference>
<comment type="caution">
    <text evidence="3">The sequence shown here is derived from an EMBL/GenBank/DDBJ whole genome shotgun (WGS) entry which is preliminary data.</text>
</comment>
<evidence type="ECO:0000256" key="1">
    <source>
        <dbReference type="SAM" id="MobiDB-lite"/>
    </source>
</evidence>
<dbReference type="OrthoDB" id="548247at2759"/>
<accession>A0A2J8AAS1</accession>